<evidence type="ECO:0000313" key="1">
    <source>
        <dbReference type="EMBL" id="GAA0170990.1"/>
    </source>
</evidence>
<protein>
    <submittedName>
        <fullName evidence="1">Uncharacterized protein</fullName>
    </submittedName>
</protein>
<dbReference type="EMBL" id="BAABME010007479">
    <property type="protein sequence ID" value="GAA0170990.1"/>
    <property type="molecule type" value="Genomic_DNA"/>
</dbReference>
<proteinExistence type="predicted"/>
<dbReference type="InterPro" id="IPR016024">
    <property type="entry name" value="ARM-type_fold"/>
</dbReference>
<organism evidence="1 2">
    <name type="scientific">Lithospermum erythrorhizon</name>
    <name type="common">Purple gromwell</name>
    <name type="synonym">Lithospermum officinale var. erythrorhizon</name>
    <dbReference type="NCBI Taxonomy" id="34254"/>
    <lineage>
        <taxon>Eukaryota</taxon>
        <taxon>Viridiplantae</taxon>
        <taxon>Streptophyta</taxon>
        <taxon>Embryophyta</taxon>
        <taxon>Tracheophyta</taxon>
        <taxon>Spermatophyta</taxon>
        <taxon>Magnoliopsida</taxon>
        <taxon>eudicotyledons</taxon>
        <taxon>Gunneridae</taxon>
        <taxon>Pentapetalae</taxon>
        <taxon>asterids</taxon>
        <taxon>lamiids</taxon>
        <taxon>Boraginales</taxon>
        <taxon>Boraginaceae</taxon>
        <taxon>Boraginoideae</taxon>
        <taxon>Lithospermeae</taxon>
        <taxon>Lithospermum</taxon>
    </lineage>
</organism>
<dbReference type="AlphaFoldDB" id="A0AAV3R7C1"/>
<comment type="caution">
    <text evidence="1">The sequence shown here is derived from an EMBL/GenBank/DDBJ whole genome shotgun (WGS) entry which is preliminary data.</text>
</comment>
<dbReference type="Proteomes" id="UP001454036">
    <property type="component" value="Unassembled WGS sequence"/>
</dbReference>
<accession>A0AAV3R7C1</accession>
<name>A0AAV3R7C1_LITER</name>
<reference evidence="1 2" key="1">
    <citation type="submission" date="2024-01" db="EMBL/GenBank/DDBJ databases">
        <title>The complete chloroplast genome sequence of Lithospermum erythrorhizon: insights into the phylogenetic relationship among Boraginaceae species and the maternal lineages of purple gromwells.</title>
        <authorList>
            <person name="Okada T."/>
            <person name="Watanabe K."/>
        </authorList>
    </citation>
    <scope>NUCLEOTIDE SEQUENCE [LARGE SCALE GENOMIC DNA]</scope>
</reference>
<keyword evidence="2" id="KW-1185">Reference proteome</keyword>
<evidence type="ECO:0000313" key="2">
    <source>
        <dbReference type="Proteomes" id="UP001454036"/>
    </source>
</evidence>
<sequence length="213" mass="24343">MSSMMIENLFEKLCSLISAGAEKLVHYVHKVAKSTTQYISRKVSEDLSRLRNLWTLLKASISSAMNYIKEKSLKGFRFIMKWIMELFKWFTDQLVELITTFQNVSKSAYESMMKSVKTLMEKTTIVVQESLLPTLQKMFQNREVLSSQMIPLVNDLIKLCVKLKQRNDNVLGGPGMVDLVKDLMGVFGSLLKLIDFFVEDIFSTTIDDEGGNS</sequence>
<gene>
    <name evidence="1" type="ORF">LIER_25133</name>
</gene>
<dbReference type="SUPFAM" id="SSF48371">
    <property type="entry name" value="ARM repeat"/>
    <property type="match status" value="1"/>
</dbReference>